<comment type="caution">
    <text evidence="1">The sequence shown here is derived from an EMBL/GenBank/DDBJ whole genome shotgun (WGS) entry which is preliminary data.</text>
</comment>
<evidence type="ECO:0000313" key="1">
    <source>
        <dbReference type="EMBL" id="GAG87236.1"/>
    </source>
</evidence>
<dbReference type="EMBL" id="BART01010267">
    <property type="protein sequence ID" value="GAG87236.1"/>
    <property type="molecule type" value="Genomic_DNA"/>
</dbReference>
<reference evidence="1" key="1">
    <citation type="journal article" date="2014" name="Front. Microbiol.">
        <title>High frequency of phylogenetically diverse reductive dehalogenase-homologous genes in deep subseafloor sedimentary metagenomes.</title>
        <authorList>
            <person name="Kawai M."/>
            <person name="Futagami T."/>
            <person name="Toyoda A."/>
            <person name="Takaki Y."/>
            <person name="Nishi S."/>
            <person name="Hori S."/>
            <person name="Arai W."/>
            <person name="Tsubouchi T."/>
            <person name="Morono Y."/>
            <person name="Uchiyama I."/>
            <person name="Ito T."/>
            <person name="Fujiyama A."/>
            <person name="Inagaki F."/>
            <person name="Takami H."/>
        </authorList>
    </citation>
    <scope>NUCLEOTIDE SEQUENCE</scope>
    <source>
        <strain evidence="1">Expedition CK06-06</strain>
    </source>
</reference>
<accession>X1CSJ5</accession>
<name>X1CSJ5_9ZZZZ</name>
<protein>
    <submittedName>
        <fullName evidence="1">Uncharacterized protein</fullName>
    </submittedName>
</protein>
<dbReference type="AlphaFoldDB" id="X1CSJ5"/>
<gene>
    <name evidence="1" type="ORF">S01H4_22408</name>
</gene>
<proteinExistence type="predicted"/>
<sequence>MVKKIMLGLVIAAVISLTSFGAVYAYQKEKLNLEKINAKEYGINYSGNGHQAGECSESANGDTEMECHENEERIRNNFRYREEECIYLPGSKIIAIIYKMFKM</sequence>
<organism evidence="1">
    <name type="scientific">marine sediment metagenome</name>
    <dbReference type="NCBI Taxonomy" id="412755"/>
    <lineage>
        <taxon>unclassified sequences</taxon>
        <taxon>metagenomes</taxon>
        <taxon>ecological metagenomes</taxon>
    </lineage>
</organism>